<dbReference type="Proteomes" id="UP001152562">
    <property type="component" value="Unassembled WGS sequence"/>
</dbReference>
<feature type="chain" id="PRO_5040385441" description="Lipid-binding serum glycoprotein N-terminal domain-containing protein" evidence="1">
    <location>
        <begin position="18"/>
        <end position="455"/>
    </location>
</feature>
<dbReference type="EMBL" id="CALOZG010000002">
    <property type="protein sequence ID" value="CAH3980545.1"/>
    <property type="molecule type" value="Genomic_DNA"/>
</dbReference>
<dbReference type="InterPro" id="IPR017943">
    <property type="entry name" value="Bactericidal_perm-incr_a/b_dom"/>
</dbReference>
<proteinExistence type="predicted"/>
<gene>
    <name evidence="2" type="ORF">PIBRA_LOCUS1939</name>
</gene>
<organism evidence="2 3">
    <name type="scientific">Pieris brassicae</name>
    <name type="common">White butterfly</name>
    <name type="synonym">Large white butterfly</name>
    <dbReference type="NCBI Taxonomy" id="7116"/>
    <lineage>
        <taxon>Eukaryota</taxon>
        <taxon>Metazoa</taxon>
        <taxon>Ecdysozoa</taxon>
        <taxon>Arthropoda</taxon>
        <taxon>Hexapoda</taxon>
        <taxon>Insecta</taxon>
        <taxon>Pterygota</taxon>
        <taxon>Neoptera</taxon>
        <taxon>Endopterygota</taxon>
        <taxon>Lepidoptera</taxon>
        <taxon>Glossata</taxon>
        <taxon>Ditrysia</taxon>
        <taxon>Papilionoidea</taxon>
        <taxon>Pieridae</taxon>
        <taxon>Pierinae</taxon>
        <taxon>Pieris</taxon>
    </lineage>
</organism>
<dbReference type="InterPro" id="IPR038606">
    <property type="entry name" value="To_sf"/>
</dbReference>
<dbReference type="InterPro" id="IPR010562">
    <property type="entry name" value="Haemolymph_juvenile_hormone-bd"/>
</dbReference>
<evidence type="ECO:0000256" key="1">
    <source>
        <dbReference type="SAM" id="SignalP"/>
    </source>
</evidence>
<evidence type="ECO:0000313" key="2">
    <source>
        <dbReference type="EMBL" id="CAH3980545.1"/>
    </source>
</evidence>
<sequence length="455" mass="51411">MWSEIGLFLIICHLHSGNPQDAVTKSSLTVEEEEKLSEFITNALDHFKNPDPVGLPGAKIPDPYHVPEMKKSLPLGGSIVFKNTTLYGISKFRVLYVNVEAGKMEATAALSIDKVHANGKYVLSTWLRTYPGKYQTDVEGIKSIATASLEVDTDGKIKAQNISMDISFDNIGVQFENSGIISMVLQGLFNSMGIFLFNSIKPYILKDVYTNLREEINKKLEIVAGDLQFPNSISPIDMILIKARNKVIALEKDPYKIKDYKNSVSIFHVGLTQTWLTGLSSFYRDGNTTLKMENNSIIIDLSIGTQEIQGSTNWEISTFKGYFTKVGTVLFSINYVRVRIILGQPLDTRKRPQFRNLDVELGNLQIRFDGAGSIDYIVELAVNILPNILRNQIIVAFDDLVRIKIQRELNEVNVEDLIKEFLPIVDQLQLKGLSLSKFFPTQEENRYDEDDFFNF</sequence>
<dbReference type="SMART" id="SM00700">
    <property type="entry name" value="JHBP"/>
    <property type="match status" value="1"/>
</dbReference>
<feature type="signal peptide" evidence="1">
    <location>
        <begin position="1"/>
        <end position="17"/>
    </location>
</feature>
<dbReference type="Pfam" id="PF16984">
    <property type="entry name" value="Grp7_allergen"/>
    <property type="match status" value="1"/>
</dbReference>
<dbReference type="GO" id="GO:0008289">
    <property type="term" value="F:lipid binding"/>
    <property type="evidence" value="ECO:0007669"/>
    <property type="project" value="InterPro"/>
</dbReference>
<dbReference type="InterPro" id="IPR038602">
    <property type="entry name" value="Mite_allergen_7_sf"/>
</dbReference>
<dbReference type="InterPro" id="IPR020234">
    <property type="entry name" value="Mite_allergen_group-7"/>
</dbReference>
<reference evidence="2" key="1">
    <citation type="submission" date="2022-05" db="EMBL/GenBank/DDBJ databases">
        <authorList>
            <person name="Okamura Y."/>
        </authorList>
    </citation>
    <scope>NUCLEOTIDE SEQUENCE</scope>
</reference>
<dbReference type="Gene3D" id="3.15.10.50">
    <property type="match status" value="1"/>
</dbReference>
<dbReference type="AlphaFoldDB" id="A0A9P0SWV4"/>
<evidence type="ECO:0008006" key="4">
    <source>
        <dbReference type="Google" id="ProtNLM"/>
    </source>
</evidence>
<accession>A0A9P0SWV4</accession>
<keyword evidence="1" id="KW-0732">Signal</keyword>
<protein>
    <recommendedName>
        <fullName evidence="4">Lipid-binding serum glycoprotein N-terminal domain-containing protein</fullName>
    </recommendedName>
</protein>
<keyword evidence="3" id="KW-1185">Reference proteome</keyword>
<dbReference type="Pfam" id="PF06585">
    <property type="entry name" value="JHBP"/>
    <property type="match status" value="1"/>
</dbReference>
<dbReference type="Gene3D" id="3.15.10.30">
    <property type="entry name" value="Haemolymph juvenile hormone binding protein"/>
    <property type="match status" value="1"/>
</dbReference>
<dbReference type="PANTHER" id="PTHR11008:SF13">
    <property type="entry name" value="FI04421P"/>
    <property type="match status" value="1"/>
</dbReference>
<evidence type="ECO:0000313" key="3">
    <source>
        <dbReference type="Proteomes" id="UP001152562"/>
    </source>
</evidence>
<dbReference type="OrthoDB" id="6412801at2759"/>
<dbReference type="PANTHER" id="PTHR11008">
    <property type="entry name" value="PROTEIN TAKEOUT-LIKE PROTEIN"/>
    <property type="match status" value="1"/>
</dbReference>
<dbReference type="SUPFAM" id="SSF55394">
    <property type="entry name" value="Bactericidal permeability-increasing protein, BPI"/>
    <property type="match status" value="1"/>
</dbReference>
<comment type="caution">
    <text evidence="2">The sequence shown here is derived from an EMBL/GenBank/DDBJ whole genome shotgun (WGS) entry which is preliminary data.</text>
</comment>
<name>A0A9P0SWV4_PIEBR</name>